<evidence type="ECO:0000313" key="2">
    <source>
        <dbReference type="EMBL" id="KAK0055959.1"/>
    </source>
</evidence>
<dbReference type="AlphaFoldDB" id="A0AAD8BLL0"/>
<sequence length="75" mass="8221">QQYKGDTMKERHSSIVTSSREPVTRPGLPAGSNAGPTHIICRSVQLNSIHRNIRSMRSYQLPDGPRCLLPAHGTG</sequence>
<evidence type="ECO:0000256" key="1">
    <source>
        <dbReference type="SAM" id="MobiDB-lite"/>
    </source>
</evidence>
<dbReference type="EMBL" id="JASAOG010000065">
    <property type="protein sequence ID" value="KAK0055959.1"/>
    <property type="molecule type" value="Genomic_DNA"/>
</dbReference>
<name>A0AAD8BLL0_BIOPF</name>
<protein>
    <submittedName>
        <fullName evidence="2">Uncharacterized protein</fullName>
    </submittedName>
</protein>
<reference evidence="2" key="1">
    <citation type="journal article" date="2023" name="PLoS Negl. Trop. Dis.">
        <title>A genome sequence for Biomphalaria pfeifferi, the major vector snail for the human-infecting parasite Schistosoma mansoni.</title>
        <authorList>
            <person name="Bu L."/>
            <person name="Lu L."/>
            <person name="Laidemitt M.R."/>
            <person name="Zhang S.M."/>
            <person name="Mutuku M."/>
            <person name="Mkoji G."/>
            <person name="Steinauer M."/>
            <person name="Loker E.S."/>
        </authorList>
    </citation>
    <scope>NUCLEOTIDE SEQUENCE</scope>
    <source>
        <strain evidence="2">KasaAsao</strain>
    </source>
</reference>
<organism evidence="2 3">
    <name type="scientific">Biomphalaria pfeifferi</name>
    <name type="common">Bloodfluke planorb</name>
    <name type="synonym">Freshwater snail</name>
    <dbReference type="NCBI Taxonomy" id="112525"/>
    <lineage>
        <taxon>Eukaryota</taxon>
        <taxon>Metazoa</taxon>
        <taxon>Spiralia</taxon>
        <taxon>Lophotrochozoa</taxon>
        <taxon>Mollusca</taxon>
        <taxon>Gastropoda</taxon>
        <taxon>Heterobranchia</taxon>
        <taxon>Euthyneura</taxon>
        <taxon>Panpulmonata</taxon>
        <taxon>Hygrophila</taxon>
        <taxon>Lymnaeoidea</taxon>
        <taxon>Planorbidae</taxon>
        <taxon>Biomphalaria</taxon>
    </lineage>
</organism>
<feature type="region of interest" description="Disordered" evidence="1">
    <location>
        <begin position="1"/>
        <end position="37"/>
    </location>
</feature>
<proteinExistence type="predicted"/>
<gene>
    <name evidence="2" type="ORF">Bpfe_014628</name>
</gene>
<evidence type="ECO:0000313" key="3">
    <source>
        <dbReference type="Proteomes" id="UP001233172"/>
    </source>
</evidence>
<comment type="caution">
    <text evidence="2">The sequence shown here is derived from an EMBL/GenBank/DDBJ whole genome shotgun (WGS) entry which is preliminary data.</text>
</comment>
<keyword evidence="3" id="KW-1185">Reference proteome</keyword>
<dbReference type="Proteomes" id="UP001233172">
    <property type="component" value="Unassembled WGS sequence"/>
</dbReference>
<feature type="non-terminal residue" evidence="2">
    <location>
        <position position="1"/>
    </location>
</feature>
<accession>A0AAD8BLL0</accession>
<reference evidence="2" key="2">
    <citation type="submission" date="2023-04" db="EMBL/GenBank/DDBJ databases">
        <authorList>
            <person name="Bu L."/>
            <person name="Lu L."/>
            <person name="Laidemitt M.R."/>
            <person name="Zhang S.M."/>
            <person name="Mutuku M."/>
            <person name="Mkoji G."/>
            <person name="Steinauer M."/>
            <person name="Loker E.S."/>
        </authorList>
    </citation>
    <scope>NUCLEOTIDE SEQUENCE</scope>
    <source>
        <strain evidence="2">KasaAsao</strain>
        <tissue evidence="2">Whole Snail</tissue>
    </source>
</reference>
<feature type="compositionally biased region" description="Basic and acidic residues" evidence="1">
    <location>
        <begin position="1"/>
        <end position="13"/>
    </location>
</feature>
<feature type="non-terminal residue" evidence="2">
    <location>
        <position position="75"/>
    </location>
</feature>